<protein>
    <submittedName>
        <fullName evidence="1">Uncharacterized protein</fullName>
    </submittedName>
</protein>
<evidence type="ECO:0000313" key="1">
    <source>
        <dbReference type="EMBL" id="ASF42534.1"/>
    </source>
</evidence>
<organism evidence="1 2">
    <name type="scientific">Capnocytophaga endodontalis</name>
    <dbReference type="NCBI Taxonomy" id="2708117"/>
    <lineage>
        <taxon>Bacteria</taxon>
        <taxon>Pseudomonadati</taxon>
        <taxon>Bacteroidota</taxon>
        <taxon>Flavobacteriia</taxon>
        <taxon>Flavobacteriales</taxon>
        <taxon>Flavobacteriaceae</taxon>
        <taxon>Capnocytophaga</taxon>
    </lineage>
</organism>
<dbReference type="EMBL" id="CP022022">
    <property type="protein sequence ID" value="ASF42534.1"/>
    <property type="molecule type" value="Genomic_DNA"/>
</dbReference>
<dbReference type="Proteomes" id="UP000197007">
    <property type="component" value="Chromosome"/>
</dbReference>
<accession>A0A1Z4BMK4</accession>
<sequence length="249" mass="29392">MRKEVITIVAIILLLLAGAGFLFVKYAQQKTAVYYAEKESRLYRYYYDYYYAHNKRFSATEFLKVLSRKDPELYELLKNEKIVYYPKEEGFAYQRYASSQNFVSFEDFTFAKFLFSDANIAIDPIMSFSKIDYETDVIYQYKNDSFIEKEVFNKRLLIDKYTQLLHCKKPFLEEDCPSSDYNLCKEATAVIFPKEVAIVKSSFEPESETIIRQILQTHYTNTNDTLMVVVNFPNLSEAKCLNIRISIDY</sequence>
<dbReference type="RefSeq" id="WP_088593671.1">
    <property type="nucleotide sequence ID" value="NZ_CP022022.1"/>
</dbReference>
<evidence type="ECO:0000313" key="2">
    <source>
        <dbReference type="Proteomes" id="UP000197007"/>
    </source>
</evidence>
<gene>
    <name evidence="1" type="ORF">CBG49_05275</name>
</gene>
<reference evidence="2" key="1">
    <citation type="submission" date="2017-06" db="EMBL/GenBank/DDBJ databases">
        <title>Complete genome sequence of Capnocytophaga sp. KCOM 1579 (=ChDC OS43) isolated from a human refractory periapical abscess lesion.</title>
        <authorList>
            <person name="Kook J.-K."/>
            <person name="Park S.-N."/>
            <person name="Lim Y.K."/>
            <person name="Roh H."/>
        </authorList>
    </citation>
    <scope>NUCLEOTIDE SEQUENCE [LARGE SCALE GENOMIC DNA]</scope>
    <source>
        <strain evidence="2">ChDC OS43</strain>
    </source>
</reference>
<name>A0A1Z4BMK4_9FLAO</name>
<dbReference type="AlphaFoldDB" id="A0A1Z4BMK4"/>
<keyword evidence="2" id="KW-1185">Reference proteome</keyword>
<proteinExistence type="predicted"/>
<dbReference type="KEGG" id="capn:CBG49_05275"/>